<reference evidence="8" key="2">
    <citation type="journal article" date="2023" name="Infect Dis Poverty">
        <title>Chromosome-scale genome of the human blood fluke Schistosoma mekongi and its implications for public health.</title>
        <authorList>
            <person name="Zhou M."/>
            <person name="Xu L."/>
            <person name="Xu D."/>
            <person name="Chen W."/>
            <person name="Khan J."/>
            <person name="Hu Y."/>
            <person name="Huang H."/>
            <person name="Wei H."/>
            <person name="Zhang Y."/>
            <person name="Chusongsang P."/>
            <person name="Tanasarnprasert K."/>
            <person name="Hu X."/>
            <person name="Limpanont Y."/>
            <person name="Lv Z."/>
        </authorList>
    </citation>
    <scope>NUCLEOTIDE SEQUENCE</scope>
    <source>
        <strain evidence="8">LV_2022a</strain>
    </source>
</reference>
<keyword evidence="6" id="KW-0862">Zinc</keyword>
<proteinExistence type="inferred from homology"/>
<feature type="transmembrane region" description="Helical" evidence="7">
    <location>
        <begin position="66"/>
        <end position="89"/>
    </location>
</feature>
<keyword evidence="4 7" id="KW-1133">Transmembrane helix</keyword>
<keyword evidence="9" id="KW-1185">Reference proteome</keyword>
<feature type="transmembrane region" description="Helical" evidence="7">
    <location>
        <begin position="101"/>
        <end position="120"/>
    </location>
</feature>
<feature type="binding site" evidence="6">
    <location>
        <position position="209"/>
    </location>
    <ligand>
        <name>Zn(2+)</name>
        <dbReference type="ChEBI" id="CHEBI:29105"/>
    </ligand>
</feature>
<organism evidence="8 9">
    <name type="scientific">Schistosoma mekongi</name>
    <name type="common">Parasitic worm</name>
    <dbReference type="NCBI Taxonomy" id="38744"/>
    <lineage>
        <taxon>Eukaryota</taxon>
        <taxon>Metazoa</taxon>
        <taxon>Spiralia</taxon>
        <taxon>Lophotrochozoa</taxon>
        <taxon>Platyhelminthes</taxon>
        <taxon>Trematoda</taxon>
        <taxon>Digenea</taxon>
        <taxon>Strigeidida</taxon>
        <taxon>Schistosomatoidea</taxon>
        <taxon>Schistosomatidae</taxon>
        <taxon>Schistosoma</taxon>
    </lineage>
</organism>
<sequence length="234" mass="26171">MKIGVCMMGGTLRWKNSPALPGKAYCPTKVEQLANCISHVPCVPLGVVGMIRLYSKADTYSESVAAIVYGLAIVSLFFASSVFHLFSLFCINGRLCSTLHICDRIVICLFIAASYTPWLLLRDFHASWGLTTLWSVWIAALFGCAFQYIYLDRFKSIELMVYLAISICPAYSFLYMHEQSGLPMLLSGAFVYLSGVIFYKLDGHLPLAHAIWHCFVFIATLLQFNAVETFLLTN</sequence>
<dbReference type="Pfam" id="PF03006">
    <property type="entry name" value="HlyIII"/>
    <property type="match status" value="1"/>
</dbReference>
<evidence type="ECO:0000256" key="7">
    <source>
        <dbReference type="SAM" id="Phobius"/>
    </source>
</evidence>
<evidence type="ECO:0008006" key="10">
    <source>
        <dbReference type="Google" id="ProtNLM"/>
    </source>
</evidence>
<feature type="transmembrane region" description="Helical" evidence="7">
    <location>
        <begin position="126"/>
        <end position="150"/>
    </location>
</feature>
<protein>
    <recommendedName>
        <fullName evidence="10">Monocyte to macrophage differentiation factor 2</fullName>
    </recommendedName>
</protein>
<keyword evidence="5 7" id="KW-0472">Membrane</keyword>
<gene>
    <name evidence="8" type="ORF">MN116_008072</name>
</gene>
<evidence type="ECO:0000256" key="2">
    <source>
        <dbReference type="ARBA" id="ARBA00007018"/>
    </source>
</evidence>
<feature type="transmembrane region" description="Helical" evidence="7">
    <location>
        <begin position="211"/>
        <end position="232"/>
    </location>
</feature>
<name>A0AAE2D231_SCHME</name>
<feature type="transmembrane region" description="Helical" evidence="7">
    <location>
        <begin position="182"/>
        <end position="199"/>
    </location>
</feature>
<keyword evidence="6" id="KW-0479">Metal-binding</keyword>
<feature type="binding site" evidence="6">
    <location>
        <position position="84"/>
    </location>
    <ligand>
        <name>Zn(2+)</name>
        <dbReference type="ChEBI" id="CHEBI:29105"/>
    </ligand>
</feature>
<evidence type="ECO:0000313" key="8">
    <source>
        <dbReference type="EMBL" id="KAK4468327.1"/>
    </source>
</evidence>
<dbReference type="GO" id="GO:0016020">
    <property type="term" value="C:membrane"/>
    <property type="evidence" value="ECO:0007669"/>
    <property type="project" value="UniProtKB-SubCell"/>
</dbReference>
<dbReference type="InterPro" id="IPR004254">
    <property type="entry name" value="AdipoR/HlyIII-related"/>
</dbReference>
<evidence type="ECO:0000256" key="6">
    <source>
        <dbReference type="PIRSR" id="PIRSR604254-1"/>
    </source>
</evidence>
<dbReference type="EMBL" id="JALJAT010000007">
    <property type="protein sequence ID" value="KAK4468327.1"/>
    <property type="molecule type" value="Genomic_DNA"/>
</dbReference>
<comment type="subcellular location">
    <subcellularLocation>
        <location evidence="1">Membrane</location>
        <topology evidence="1">Multi-pass membrane protein</topology>
    </subcellularLocation>
</comment>
<feature type="binding site" evidence="6">
    <location>
        <position position="213"/>
    </location>
    <ligand>
        <name>Zn(2+)</name>
        <dbReference type="ChEBI" id="CHEBI:29105"/>
    </ligand>
</feature>
<dbReference type="Proteomes" id="UP001292079">
    <property type="component" value="Unassembled WGS sequence"/>
</dbReference>
<dbReference type="AlphaFoldDB" id="A0AAE2D231"/>
<dbReference type="PANTHER" id="PTHR20855">
    <property type="entry name" value="ADIPOR/PROGESTIN RECEPTOR-RELATED"/>
    <property type="match status" value="1"/>
</dbReference>
<accession>A0AAE2D231</accession>
<evidence type="ECO:0000313" key="9">
    <source>
        <dbReference type="Proteomes" id="UP001292079"/>
    </source>
</evidence>
<dbReference type="PANTHER" id="PTHR20855:SF3">
    <property type="entry name" value="LD03007P"/>
    <property type="match status" value="1"/>
</dbReference>
<evidence type="ECO:0000256" key="5">
    <source>
        <dbReference type="ARBA" id="ARBA00023136"/>
    </source>
</evidence>
<comment type="caution">
    <text evidence="8">The sequence shown here is derived from an EMBL/GenBank/DDBJ whole genome shotgun (WGS) entry which is preliminary data.</text>
</comment>
<evidence type="ECO:0000256" key="1">
    <source>
        <dbReference type="ARBA" id="ARBA00004141"/>
    </source>
</evidence>
<reference evidence="8" key="1">
    <citation type="submission" date="2022-04" db="EMBL/GenBank/DDBJ databases">
        <authorList>
            <person name="Xu L."/>
            <person name="Lv Z."/>
        </authorList>
    </citation>
    <scope>NUCLEOTIDE SEQUENCE</scope>
    <source>
        <strain evidence="8">LV_2022a</strain>
    </source>
</reference>
<feature type="transmembrane region" description="Helical" evidence="7">
    <location>
        <begin position="157"/>
        <end position="176"/>
    </location>
</feature>
<evidence type="ECO:0000256" key="4">
    <source>
        <dbReference type="ARBA" id="ARBA00022989"/>
    </source>
</evidence>
<feature type="transmembrane region" description="Helical" evidence="7">
    <location>
        <begin position="33"/>
        <end position="54"/>
    </location>
</feature>
<comment type="similarity">
    <text evidence="2">Belongs to the ADIPOR family.</text>
</comment>
<keyword evidence="3 7" id="KW-0812">Transmembrane</keyword>
<evidence type="ECO:0000256" key="3">
    <source>
        <dbReference type="ARBA" id="ARBA00022692"/>
    </source>
</evidence>